<feature type="region of interest" description="Disordered" evidence="1">
    <location>
        <begin position="133"/>
        <end position="174"/>
    </location>
</feature>
<dbReference type="EMBL" id="BMMS01000014">
    <property type="protein sequence ID" value="GGO90033.1"/>
    <property type="molecule type" value="Genomic_DNA"/>
</dbReference>
<evidence type="ECO:0000256" key="1">
    <source>
        <dbReference type="SAM" id="MobiDB-lite"/>
    </source>
</evidence>
<dbReference type="RefSeq" id="WP_189132591.1">
    <property type="nucleotide sequence ID" value="NZ_BMMS01000014.1"/>
</dbReference>
<dbReference type="InterPro" id="IPR036188">
    <property type="entry name" value="FAD/NAD-bd_sf"/>
</dbReference>
<comment type="caution">
    <text evidence="2">The sequence shown here is derived from an EMBL/GenBank/DDBJ whole genome shotgun (WGS) entry which is preliminary data.</text>
</comment>
<dbReference type="SUPFAM" id="SSF54373">
    <property type="entry name" value="FAD-linked reductases, C-terminal domain"/>
    <property type="match status" value="1"/>
</dbReference>
<feature type="compositionally biased region" description="Basic and acidic residues" evidence="1">
    <location>
        <begin position="165"/>
        <end position="174"/>
    </location>
</feature>
<dbReference type="Gene3D" id="3.30.9.10">
    <property type="entry name" value="D-Amino Acid Oxidase, subunit A, domain 2"/>
    <property type="match status" value="1"/>
</dbReference>
<dbReference type="Gene3D" id="3.50.50.60">
    <property type="entry name" value="FAD/NAD(P)-binding domain"/>
    <property type="match status" value="1"/>
</dbReference>
<reference evidence="2" key="1">
    <citation type="journal article" date="2014" name="Int. J. Syst. Evol. Microbiol.">
        <title>Complete genome sequence of Corynebacterium casei LMG S-19264T (=DSM 44701T), isolated from a smear-ripened cheese.</title>
        <authorList>
            <consortium name="US DOE Joint Genome Institute (JGI-PGF)"/>
            <person name="Walter F."/>
            <person name="Albersmeier A."/>
            <person name="Kalinowski J."/>
            <person name="Ruckert C."/>
        </authorList>
    </citation>
    <scope>NUCLEOTIDE SEQUENCE</scope>
    <source>
        <strain evidence="2">CGMCC 4.7201</strain>
    </source>
</reference>
<organism evidence="2 3">
    <name type="scientific">Wenjunlia tyrosinilytica</name>
    <dbReference type="NCBI Taxonomy" id="1544741"/>
    <lineage>
        <taxon>Bacteria</taxon>
        <taxon>Bacillati</taxon>
        <taxon>Actinomycetota</taxon>
        <taxon>Actinomycetes</taxon>
        <taxon>Kitasatosporales</taxon>
        <taxon>Streptomycetaceae</taxon>
        <taxon>Wenjunlia</taxon>
    </lineage>
</organism>
<name>A0A917ZT15_9ACTN</name>
<keyword evidence="3" id="KW-1185">Reference proteome</keyword>
<sequence length="174" mass="18322">MNGARHILDHAALTGHHHVVHPQPSPISDLSPVHQRRGICAGHGRVPGTGGEAGRGDVLDLEAGVAAEWADERVWQQVRARLAVPGGALVEGPLIEKRVLDTHNYAVEPMSYGRLHPAGVSAHLIAPIGAGTRTPARAVSGGSRSSRGGCRRSCTAPRPNPSAPVRRERGRVVC</sequence>
<dbReference type="AlphaFoldDB" id="A0A917ZT15"/>
<feature type="compositionally biased region" description="Low complexity" evidence="1">
    <location>
        <begin position="140"/>
        <end position="154"/>
    </location>
</feature>
<reference evidence="2" key="2">
    <citation type="submission" date="2020-09" db="EMBL/GenBank/DDBJ databases">
        <authorList>
            <person name="Sun Q."/>
            <person name="Zhou Y."/>
        </authorList>
    </citation>
    <scope>NUCLEOTIDE SEQUENCE</scope>
    <source>
        <strain evidence="2">CGMCC 4.7201</strain>
    </source>
</reference>
<protein>
    <submittedName>
        <fullName evidence="2">Uncharacterized protein</fullName>
    </submittedName>
</protein>
<evidence type="ECO:0000313" key="3">
    <source>
        <dbReference type="Proteomes" id="UP000641932"/>
    </source>
</evidence>
<dbReference type="Proteomes" id="UP000641932">
    <property type="component" value="Unassembled WGS sequence"/>
</dbReference>
<gene>
    <name evidence="2" type="ORF">GCM10012280_34620</name>
</gene>
<accession>A0A917ZT15</accession>
<evidence type="ECO:0000313" key="2">
    <source>
        <dbReference type="EMBL" id="GGO90033.1"/>
    </source>
</evidence>
<proteinExistence type="predicted"/>